<dbReference type="Gene3D" id="3.40.50.150">
    <property type="entry name" value="Vaccinia Virus protein VP39"/>
    <property type="match status" value="1"/>
</dbReference>
<feature type="domain" description="DNA methylase N-4/N-6" evidence="4">
    <location>
        <begin position="24"/>
        <end position="286"/>
    </location>
</feature>
<evidence type="ECO:0000256" key="3">
    <source>
        <dbReference type="ARBA" id="ARBA00022679"/>
    </source>
</evidence>
<dbReference type="EMBL" id="LAZR01005546">
    <property type="protein sequence ID" value="KKM99031.1"/>
    <property type="molecule type" value="Genomic_DNA"/>
</dbReference>
<dbReference type="AlphaFoldDB" id="A0A0F9MIE8"/>
<sequence length="303" mass="35972">MDLINQVLLGDNLKILKSLPDNYIDLIYIDPPFFTGKNYNIIKNGYKTKAYNDKWKGGIDHYISWIKSKIEQIYRVLKSTGTFYLHCDWHINAYLRVICDKIFGNKNFREELIWYYIKGMGSQNIKKKFTKAHNTIFRYSKSDNFTFNMQYYEDLTKRMKKIIKIGYNAYTWKNKKYLYYYGTKAIGKFEESKYDIIKHIDLKNYKKKYTDVLLFNYVKHQSKENLGYPTQKPEKLLECLIKTSSNKGDIVADFFCGCGTTLFVAKKLNRNYIGCDNNHEAIKITKNRLRQINRTKSGVLGWL</sequence>
<dbReference type="GO" id="GO:0005737">
    <property type="term" value="C:cytoplasm"/>
    <property type="evidence" value="ECO:0007669"/>
    <property type="project" value="TreeGrafter"/>
</dbReference>
<evidence type="ECO:0000256" key="1">
    <source>
        <dbReference type="ARBA" id="ARBA00006594"/>
    </source>
</evidence>
<evidence type="ECO:0000259" key="4">
    <source>
        <dbReference type="Pfam" id="PF01555"/>
    </source>
</evidence>
<dbReference type="InterPro" id="IPR029063">
    <property type="entry name" value="SAM-dependent_MTases_sf"/>
</dbReference>
<dbReference type="InterPro" id="IPR002941">
    <property type="entry name" value="DNA_methylase_N4/N6"/>
</dbReference>
<dbReference type="PROSITE" id="PS00092">
    <property type="entry name" value="N6_MTASE"/>
    <property type="match status" value="1"/>
</dbReference>
<dbReference type="PRINTS" id="PR00508">
    <property type="entry name" value="S21N4MTFRASE"/>
</dbReference>
<comment type="similarity">
    <text evidence="1">Belongs to the N(4)/N(6)-methyltransferase family.</text>
</comment>
<dbReference type="InterPro" id="IPR001091">
    <property type="entry name" value="RM_Methyltransferase"/>
</dbReference>
<accession>A0A0F9MIE8</accession>
<protein>
    <recommendedName>
        <fullName evidence="4">DNA methylase N-4/N-6 domain-containing protein</fullName>
    </recommendedName>
</protein>
<proteinExistence type="inferred from homology"/>
<dbReference type="GO" id="GO:0003677">
    <property type="term" value="F:DNA binding"/>
    <property type="evidence" value="ECO:0007669"/>
    <property type="project" value="InterPro"/>
</dbReference>
<dbReference type="GO" id="GO:0008170">
    <property type="term" value="F:N-methyltransferase activity"/>
    <property type="evidence" value="ECO:0007669"/>
    <property type="project" value="InterPro"/>
</dbReference>
<organism evidence="5">
    <name type="scientific">marine sediment metagenome</name>
    <dbReference type="NCBI Taxonomy" id="412755"/>
    <lineage>
        <taxon>unclassified sequences</taxon>
        <taxon>metagenomes</taxon>
        <taxon>ecological metagenomes</taxon>
    </lineage>
</organism>
<dbReference type="GO" id="GO:0032259">
    <property type="term" value="P:methylation"/>
    <property type="evidence" value="ECO:0007669"/>
    <property type="project" value="UniProtKB-KW"/>
</dbReference>
<keyword evidence="2" id="KW-0489">Methyltransferase</keyword>
<name>A0A0F9MIE8_9ZZZZ</name>
<gene>
    <name evidence="5" type="ORF">LCGC14_1151920</name>
</gene>
<evidence type="ECO:0000313" key="5">
    <source>
        <dbReference type="EMBL" id="KKM99031.1"/>
    </source>
</evidence>
<reference evidence="5" key="1">
    <citation type="journal article" date="2015" name="Nature">
        <title>Complex archaea that bridge the gap between prokaryotes and eukaryotes.</title>
        <authorList>
            <person name="Spang A."/>
            <person name="Saw J.H."/>
            <person name="Jorgensen S.L."/>
            <person name="Zaremba-Niedzwiedzka K."/>
            <person name="Martijn J."/>
            <person name="Lind A.E."/>
            <person name="van Eijk R."/>
            <person name="Schleper C."/>
            <person name="Guy L."/>
            <person name="Ettema T.J."/>
        </authorList>
    </citation>
    <scope>NUCLEOTIDE SEQUENCE</scope>
</reference>
<dbReference type="Pfam" id="PF01555">
    <property type="entry name" value="N6_N4_Mtase"/>
    <property type="match status" value="1"/>
</dbReference>
<dbReference type="PANTHER" id="PTHR13370">
    <property type="entry name" value="RNA METHYLASE-RELATED"/>
    <property type="match status" value="1"/>
</dbReference>
<dbReference type="InterPro" id="IPR002052">
    <property type="entry name" value="DNA_methylase_N6_adenine_CS"/>
</dbReference>
<dbReference type="SUPFAM" id="SSF53335">
    <property type="entry name" value="S-adenosyl-L-methionine-dependent methyltransferases"/>
    <property type="match status" value="1"/>
</dbReference>
<comment type="caution">
    <text evidence="5">The sequence shown here is derived from an EMBL/GenBank/DDBJ whole genome shotgun (WGS) entry which is preliminary data.</text>
</comment>
<evidence type="ECO:0000256" key="2">
    <source>
        <dbReference type="ARBA" id="ARBA00022603"/>
    </source>
</evidence>
<dbReference type="PANTHER" id="PTHR13370:SF24">
    <property type="entry name" value="TYPE III RESTRICTION-MODIFICATION ENZYME STYLTI MOD SUBUNIT"/>
    <property type="match status" value="1"/>
</dbReference>
<keyword evidence="3" id="KW-0808">Transferase</keyword>